<sequence length="56" mass="6276">MSCSCCCNRQQTVRFIELVSLKHLSQVDVKSCKQEVPKRKPVSSLGALLLALSQER</sequence>
<dbReference type="EMBL" id="SRLO01001930">
    <property type="protein sequence ID" value="TNN34583.1"/>
    <property type="molecule type" value="Genomic_DNA"/>
</dbReference>
<reference evidence="1 2" key="1">
    <citation type="submission" date="2019-03" db="EMBL/GenBank/DDBJ databases">
        <title>First draft genome of Liparis tanakae, snailfish: a comprehensive survey of snailfish specific genes.</title>
        <authorList>
            <person name="Kim W."/>
            <person name="Song I."/>
            <person name="Jeong J.-H."/>
            <person name="Kim D."/>
            <person name="Kim S."/>
            <person name="Ryu S."/>
            <person name="Song J.Y."/>
            <person name="Lee S.K."/>
        </authorList>
    </citation>
    <scope>NUCLEOTIDE SEQUENCE [LARGE SCALE GENOMIC DNA]</scope>
    <source>
        <tissue evidence="1">Muscle</tissue>
    </source>
</reference>
<evidence type="ECO:0000313" key="1">
    <source>
        <dbReference type="EMBL" id="TNN34583.1"/>
    </source>
</evidence>
<protein>
    <submittedName>
        <fullName evidence="1">Uncharacterized protein</fullName>
    </submittedName>
</protein>
<proteinExistence type="predicted"/>
<organism evidence="1 2">
    <name type="scientific">Liparis tanakae</name>
    <name type="common">Tanaka's snailfish</name>
    <dbReference type="NCBI Taxonomy" id="230148"/>
    <lineage>
        <taxon>Eukaryota</taxon>
        <taxon>Metazoa</taxon>
        <taxon>Chordata</taxon>
        <taxon>Craniata</taxon>
        <taxon>Vertebrata</taxon>
        <taxon>Euteleostomi</taxon>
        <taxon>Actinopterygii</taxon>
        <taxon>Neopterygii</taxon>
        <taxon>Teleostei</taxon>
        <taxon>Neoteleostei</taxon>
        <taxon>Acanthomorphata</taxon>
        <taxon>Eupercaria</taxon>
        <taxon>Perciformes</taxon>
        <taxon>Cottioidei</taxon>
        <taxon>Cottales</taxon>
        <taxon>Liparidae</taxon>
        <taxon>Liparis</taxon>
    </lineage>
</organism>
<keyword evidence="2" id="KW-1185">Reference proteome</keyword>
<evidence type="ECO:0000313" key="2">
    <source>
        <dbReference type="Proteomes" id="UP000314294"/>
    </source>
</evidence>
<dbReference type="AlphaFoldDB" id="A0A4Z2F0V8"/>
<name>A0A4Z2F0V8_9TELE</name>
<gene>
    <name evidence="1" type="ORF">EYF80_055247</name>
</gene>
<accession>A0A4Z2F0V8</accession>
<comment type="caution">
    <text evidence="1">The sequence shown here is derived from an EMBL/GenBank/DDBJ whole genome shotgun (WGS) entry which is preliminary data.</text>
</comment>
<dbReference type="Proteomes" id="UP000314294">
    <property type="component" value="Unassembled WGS sequence"/>
</dbReference>